<dbReference type="Pfam" id="PF07195">
    <property type="entry name" value="FliD_C"/>
    <property type="match status" value="1"/>
</dbReference>
<evidence type="ECO:0000256" key="1">
    <source>
        <dbReference type="ARBA" id="ARBA00009764"/>
    </source>
</evidence>
<proteinExistence type="inferred from homology"/>
<comment type="similarity">
    <text evidence="1 5">Belongs to the FliD family.</text>
</comment>
<feature type="domain" description="Flagellar hook-associated protein 2 C-terminal" evidence="7">
    <location>
        <begin position="213"/>
        <end position="489"/>
    </location>
</feature>
<evidence type="ECO:0000259" key="6">
    <source>
        <dbReference type="Pfam" id="PF02465"/>
    </source>
</evidence>
<dbReference type="InterPro" id="IPR040026">
    <property type="entry name" value="FliD"/>
</dbReference>
<reference evidence="8 9" key="1">
    <citation type="submission" date="2023-10" db="EMBL/GenBank/DDBJ databases">
        <title>Paenibacillus strain PFR10 Genome sequencing and assembly.</title>
        <authorList>
            <person name="Kim I."/>
        </authorList>
    </citation>
    <scope>NUCLEOTIDE SEQUENCE [LARGE SCALE GENOMIC DNA]</scope>
    <source>
        <strain evidence="8 9">PFR10</strain>
    </source>
</reference>
<dbReference type="Proteomes" id="UP001260980">
    <property type="component" value="Unassembled WGS sequence"/>
</dbReference>
<evidence type="ECO:0000256" key="2">
    <source>
        <dbReference type="ARBA" id="ARBA00011255"/>
    </source>
</evidence>
<evidence type="ECO:0000256" key="3">
    <source>
        <dbReference type="ARBA" id="ARBA00023054"/>
    </source>
</evidence>
<dbReference type="PANTHER" id="PTHR30288">
    <property type="entry name" value="FLAGELLAR CAP/ASSEMBLY PROTEIN FLID"/>
    <property type="match status" value="1"/>
</dbReference>
<sequence length="502" mass="54231">MTTRISGLGTTGLDIDSIVSQMMKVKQAPIDQMIQKRTSLTWQRDAYRDVNTDMSSFMNEAQKLTLQATFMTQKTTLSTTDAGKVQVSPTAKALTGNFSLKVDKIAKVASVGSTAPVGTFTATAGTINVAGSLGNKDITINAGDSVSQIVANINGATASTGVKAVYDQLSDKVTFVSSQTGAAAKINIKETTPTSNLTNLKIAPANQNIDIPGQDAEVYFNGSTDVIKASSNSFTLNNINFTLLADPAGTPYTINGSNNLDVDSVVSTIKGVFDKYNTLIDKMNSKISETKYRDYTPLTDDQKKEMKDADITLWEEKAKSGLLRNDSILSSGLNAMRNDLSSNVSGIAGDQYNDLSDIGITTYQSSGSSSYLAYLEKGKIYIDEDKLRTALINNPDQVANLFTKDGARDASGNLTNVNDAGIGTRLYDTLKKDIIAQITAKTQVVPTQSYLNQQINDYSTRIQTEQDKLSDYEQSLYNKYTALQTSLENLSSQGSQLASYFK</sequence>
<dbReference type="Pfam" id="PF02465">
    <property type="entry name" value="FliD_N"/>
    <property type="match status" value="1"/>
</dbReference>
<accession>A0ABU3RN27</accession>
<keyword evidence="3" id="KW-0175">Coiled coil</keyword>
<organism evidence="8 9">
    <name type="scientific">Paenibacillus violae</name>
    <dbReference type="NCBI Taxonomy" id="3077234"/>
    <lineage>
        <taxon>Bacteria</taxon>
        <taxon>Bacillati</taxon>
        <taxon>Bacillota</taxon>
        <taxon>Bacilli</taxon>
        <taxon>Bacillales</taxon>
        <taxon>Paenibacillaceae</taxon>
        <taxon>Paenibacillus</taxon>
    </lineage>
</organism>
<keyword evidence="8" id="KW-0282">Flagellum</keyword>
<keyword evidence="5" id="KW-0964">Secreted</keyword>
<dbReference type="Pfam" id="PF07196">
    <property type="entry name" value="Flagellin_IN"/>
    <property type="match status" value="1"/>
</dbReference>
<dbReference type="EMBL" id="JAWCUD010000015">
    <property type="protein sequence ID" value="MDU0205701.1"/>
    <property type="molecule type" value="Genomic_DNA"/>
</dbReference>
<gene>
    <name evidence="8" type="primary">fliD</name>
    <name evidence="8" type="ORF">RQP52_31955</name>
</gene>
<protein>
    <recommendedName>
        <fullName evidence="5">Flagellar hook-associated protein 2</fullName>
        <shortName evidence="5">HAP2</shortName>
    </recommendedName>
    <alternativeName>
        <fullName evidence="5">Flagellar cap protein</fullName>
    </alternativeName>
</protein>
<comment type="subcellular location">
    <subcellularLocation>
        <location evidence="5">Secreted</location>
    </subcellularLocation>
    <subcellularLocation>
        <location evidence="5">Bacterial flagellum</location>
    </subcellularLocation>
</comment>
<feature type="domain" description="Flagellar hook-associated protein 2 N-terminal" evidence="6">
    <location>
        <begin position="11"/>
        <end position="107"/>
    </location>
</feature>
<dbReference type="InterPro" id="IPR010810">
    <property type="entry name" value="Flagellin_hook_IN_motif"/>
</dbReference>
<evidence type="ECO:0000256" key="4">
    <source>
        <dbReference type="ARBA" id="ARBA00023143"/>
    </source>
</evidence>
<keyword evidence="4 5" id="KW-0975">Bacterial flagellum</keyword>
<comment type="caution">
    <text evidence="8">The sequence shown here is derived from an EMBL/GenBank/DDBJ whole genome shotgun (WGS) entry which is preliminary data.</text>
</comment>
<comment type="subunit">
    <text evidence="2 5">Homopentamer.</text>
</comment>
<keyword evidence="9" id="KW-1185">Reference proteome</keyword>
<name>A0ABU3RN27_9BACL</name>
<dbReference type="InterPro" id="IPR010809">
    <property type="entry name" value="FliD_C"/>
</dbReference>
<dbReference type="PANTHER" id="PTHR30288:SF0">
    <property type="entry name" value="FLAGELLAR HOOK-ASSOCIATED PROTEIN 2"/>
    <property type="match status" value="1"/>
</dbReference>
<keyword evidence="8" id="KW-0969">Cilium</keyword>
<dbReference type="InterPro" id="IPR003481">
    <property type="entry name" value="FliD_N"/>
</dbReference>
<evidence type="ECO:0000313" key="8">
    <source>
        <dbReference type="EMBL" id="MDU0205701.1"/>
    </source>
</evidence>
<evidence type="ECO:0000256" key="5">
    <source>
        <dbReference type="RuleBase" id="RU362066"/>
    </source>
</evidence>
<comment type="function">
    <text evidence="5">Required for morphogenesis and for the elongation of the flagellar filament by facilitating polymerization of the flagellin monomers at the tip of growing filament. Forms a capping structure, which prevents flagellin subunits (transported through the central channel of the flagellum) from leaking out without polymerization at the distal end.</text>
</comment>
<evidence type="ECO:0000313" key="9">
    <source>
        <dbReference type="Proteomes" id="UP001260980"/>
    </source>
</evidence>
<evidence type="ECO:0000259" key="7">
    <source>
        <dbReference type="Pfam" id="PF07195"/>
    </source>
</evidence>
<keyword evidence="8" id="KW-0966">Cell projection</keyword>
<dbReference type="RefSeq" id="WP_315955586.1">
    <property type="nucleotide sequence ID" value="NZ_JAWCUD010000015.1"/>
</dbReference>